<protein>
    <submittedName>
        <fullName evidence="1">Gp57</fullName>
    </submittedName>
</protein>
<dbReference type="GeneID" id="5745523"/>
<proteinExistence type="predicted"/>
<reference evidence="1 2" key="1">
    <citation type="journal article" date="2008" name="Virology">
        <title>Genome sequence of the lytic bacteriophage P1201 from Corynebacterium glutamicum NCHU 87078: Evolutionary relationships to phages from Corynebacterineae.</title>
        <authorList>
            <person name="Chen C.L."/>
            <person name="Pan T.Y."/>
            <person name="Kan S.C."/>
            <person name="Kuan Y.C."/>
            <person name="Hong L.Y."/>
            <person name="Chiu K.R."/>
            <person name="Sheu C.S."/>
            <person name="Yang J.S."/>
            <person name="Hsu W.H."/>
            <person name="Hu H.Y."/>
        </authorList>
    </citation>
    <scope>NUCLEOTIDE SEQUENCE</scope>
</reference>
<evidence type="ECO:0000313" key="2">
    <source>
        <dbReference type="Proteomes" id="UP000002414"/>
    </source>
</evidence>
<dbReference type="EMBL" id="DQ499600">
    <property type="protein sequence ID" value="ABF57511.1"/>
    <property type="molecule type" value="Genomic_DNA"/>
</dbReference>
<evidence type="ECO:0000313" key="1">
    <source>
        <dbReference type="EMBL" id="ABF57511.1"/>
    </source>
</evidence>
<name>A7IYC8_9CAUD</name>
<keyword evidence="2" id="KW-1185">Reference proteome</keyword>
<dbReference type="KEGG" id="vg:5745523"/>
<organism evidence="1 2">
    <name type="scientific">Corynebacterium phage P1201</name>
    <dbReference type="NCBI Taxonomy" id="384848"/>
    <lineage>
        <taxon>Viruses</taxon>
        <taxon>Duplodnaviria</taxon>
        <taxon>Heunggongvirae</taxon>
        <taxon>Uroviricota</taxon>
        <taxon>Caudoviricetes</taxon>
        <taxon>Zierdtviridae</taxon>
        <taxon>Toshachvirinae</taxon>
        <taxon>Chunghsingvirus</taxon>
        <taxon>Chunghsingvirus P1201</taxon>
        <taxon>Corynebacterium virus P1201</taxon>
    </lineage>
</organism>
<accession>A7IYC8</accession>
<dbReference type="RefSeq" id="YP_001468959.1">
    <property type="nucleotide sequence ID" value="NC_009816.1"/>
</dbReference>
<dbReference type="Proteomes" id="UP000002414">
    <property type="component" value="Segment"/>
</dbReference>
<sequence>MEKSLPAEVAEFFLNTGRPDANYIYIIGIDPGVTTGISILQVDLSDGVPPPHDMDRITPFTTQLSYGGSGNVADLVKGDAAWQEQNIASQIADTYNYLSIFGTTVLVIEDFIIRKFLSSRDFLSPVRITAGIIQSVYEILTGDNEDGDYNLPSEEGNFIFFQSPSDAKGTCTDERLDKWGYTIQTQKDRHGRDATRHSVLFLRKLLQNPKYFSRSPE</sequence>
<dbReference type="OrthoDB" id="19741at10239"/>